<comment type="caution">
    <text evidence="1">The sequence shown here is derived from an EMBL/GenBank/DDBJ whole genome shotgun (WGS) entry which is preliminary data.</text>
</comment>
<sequence>MEICLEQIKSGVVFTRDPREVKKDEFINKLLNELFLSNAINLHFGEYIVIRLIESKNNETITKKTLFGWLCHA</sequence>
<dbReference type="EMBL" id="REGN01008498">
    <property type="protein sequence ID" value="RNA03453.1"/>
    <property type="molecule type" value="Genomic_DNA"/>
</dbReference>
<evidence type="ECO:0000313" key="2">
    <source>
        <dbReference type="Proteomes" id="UP000276133"/>
    </source>
</evidence>
<organism evidence="1 2">
    <name type="scientific">Brachionus plicatilis</name>
    <name type="common">Marine rotifer</name>
    <name type="synonym">Brachionus muelleri</name>
    <dbReference type="NCBI Taxonomy" id="10195"/>
    <lineage>
        <taxon>Eukaryota</taxon>
        <taxon>Metazoa</taxon>
        <taxon>Spiralia</taxon>
        <taxon>Gnathifera</taxon>
        <taxon>Rotifera</taxon>
        <taxon>Eurotatoria</taxon>
        <taxon>Monogononta</taxon>
        <taxon>Pseudotrocha</taxon>
        <taxon>Ploima</taxon>
        <taxon>Brachionidae</taxon>
        <taxon>Brachionus</taxon>
    </lineage>
</organism>
<protein>
    <submittedName>
        <fullName evidence="1">Uncharacterized protein</fullName>
    </submittedName>
</protein>
<name>A0A3M7PWQ2_BRAPC</name>
<dbReference type="Proteomes" id="UP000276133">
    <property type="component" value="Unassembled WGS sequence"/>
</dbReference>
<accession>A0A3M7PWQ2</accession>
<evidence type="ECO:0000313" key="1">
    <source>
        <dbReference type="EMBL" id="RNA03453.1"/>
    </source>
</evidence>
<gene>
    <name evidence="1" type="ORF">BpHYR1_050779</name>
</gene>
<keyword evidence="2" id="KW-1185">Reference proteome</keyword>
<dbReference type="AlphaFoldDB" id="A0A3M7PWQ2"/>
<proteinExistence type="predicted"/>
<reference evidence="1 2" key="1">
    <citation type="journal article" date="2018" name="Sci. Rep.">
        <title>Genomic signatures of local adaptation to the degree of environmental predictability in rotifers.</title>
        <authorList>
            <person name="Franch-Gras L."/>
            <person name="Hahn C."/>
            <person name="Garcia-Roger E.M."/>
            <person name="Carmona M.J."/>
            <person name="Serra M."/>
            <person name="Gomez A."/>
        </authorList>
    </citation>
    <scope>NUCLEOTIDE SEQUENCE [LARGE SCALE GENOMIC DNA]</scope>
    <source>
        <strain evidence="1">HYR1</strain>
    </source>
</reference>